<dbReference type="Pfam" id="PF06414">
    <property type="entry name" value="Zeta_toxin"/>
    <property type="match status" value="1"/>
</dbReference>
<keyword evidence="1" id="KW-0547">Nucleotide-binding</keyword>
<comment type="caution">
    <text evidence="4">The sequence shown here is derived from an EMBL/GenBank/DDBJ whole genome shotgun (WGS) entry which is preliminary data.</text>
</comment>
<proteinExistence type="predicted"/>
<organism evidence="4 5">
    <name type="scientific">Pedobacter alpinus</name>
    <dbReference type="NCBI Taxonomy" id="1590643"/>
    <lineage>
        <taxon>Bacteria</taxon>
        <taxon>Pseudomonadati</taxon>
        <taxon>Bacteroidota</taxon>
        <taxon>Sphingobacteriia</taxon>
        <taxon>Sphingobacteriales</taxon>
        <taxon>Sphingobacteriaceae</taxon>
        <taxon>Pedobacter</taxon>
    </lineage>
</organism>
<feature type="domain" description="Zeta toxin" evidence="3">
    <location>
        <begin position="2"/>
        <end position="152"/>
    </location>
</feature>
<gene>
    <name evidence="4" type="ORF">ACFSSE_04920</name>
</gene>
<name>A0ABW5TQD0_9SPHI</name>
<dbReference type="SUPFAM" id="SSF52540">
    <property type="entry name" value="P-loop containing nucleoside triphosphate hydrolases"/>
    <property type="match status" value="1"/>
</dbReference>
<sequence length="207" mass="23765">MPKLFIITGSNGAGKSTVGFSYLNQYHGDIFDGDKEYLVKRSLLWRKGLRSEKQIKELASNYVDELLDSLVKNALDQKIDFAYEGHFSLESSWILPKIFKKAGYEVHFVFFGLTDIELSVQRVLIRAVEGGHYVDRITLTENFYGNLRKVDDHLNLFDSLEIVDTSLTIHKSLILFRNNAVKESINYADLPTWVILYLPNLVKLIKS</sequence>
<reference evidence="5" key="1">
    <citation type="journal article" date="2019" name="Int. J. Syst. Evol. Microbiol.">
        <title>The Global Catalogue of Microorganisms (GCM) 10K type strain sequencing project: providing services to taxonomists for standard genome sequencing and annotation.</title>
        <authorList>
            <consortium name="The Broad Institute Genomics Platform"/>
            <consortium name="The Broad Institute Genome Sequencing Center for Infectious Disease"/>
            <person name="Wu L."/>
            <person name="Ma J."/>
        </authorList>
    </citation>
    <scope>NUCLEOTIDE SEQUENCE [LARGE SCALE GENOMIC DNA]</scope>
    <source>
        <strain evidence="5">KCTC 42456</strain>
    </source>
</reference>
<dbReference type="EMBL" id="JBHULV010000014">
    <property type="protein sequence ID" value="MFD2731039.1"/>
    <property type="molecule type" value="Genomic_DNA"/>
</dbReference>
<protein>
    <submittedName>
        <fullName evidence="4">Zeta toxin family protein</fullName>
    </submittedName>
</protein>
<evidence type="ECO:0000256" key="1">
    <source>
        <dbReference type="ARBA" id="ARBA00022741"/>
    </source>
</evidence>
<dbReference type="InterPro" id="IPR027417">
    <property type="entry name" value="P-loop_NTPase"/>
</dbReference>
<evidence type="ECO:0000259" key="3">
    <source>
        <dbReference type="Pfam" id="PF06414"/>
    </source>
</evidence>
<dbReference type="Proteomes" id="UP001597546">
    <property type="component" value="Unassembled WGS sequence"/>
</dbReference>
<dbReference type="Gene3D" id="3.40.50.300">
    <property type="entry name" value="P-loop containing nucleotide triphosphate hydrolases"/>
    <property type="match status" value="1"/>
</dbReference>
<dbReference type="PANTHER" id="PTHR39206:SF1">
    <property type="entry name" value="SLL8004 PROTEIN"/>
    <property type="match status" value="1"/>
</dbReference>
<dbReference type="RefSeq" id="WP_379041841.1">
    <property type="nucleotide sequence ID" value="NZ_JBHSKW010000018.1"/>
</dbReference>
<dbReference type="InterPro" id="IPR010488">
    <property type="entry name" value="Zeta_toxin_domain"/>
</dbReference>
<dbReference type="PANTHER" id="PTHR39206">
    <property type="entry name" value="SLL8004 PROTEIN"/>
    <property type="match status" value="1"/>
</dbReference>
<keyword evidence="5" id="KW-1185">Reference proteome</keyword>
<evidence type="ECO:0000313" key="5">
    <source>
        <dbReference type="Proteomes" id="UP001597546"/>
    </source>
</evidence>
<accession>A0ABW5TQD0</accession>
<evidence type="ECO:0000313" key="4">
    <source>
        <dbReference type="EMBL" id="MFD2731039.1"/>
    </source>
</evidence>
<evidence type="ECO:0000256" key="2">
    <source>
        <dbReference type="ARBA" id="ARBA00022840"/>
    </source>
</evidence>
<keyword evidence="2" id="KW-0067">ATP-binding</keyword>